<reference evidence="1" key="1">
    <citation type="submission" date="2020-06" db="EMBL/GenBank/DDBJ databases">
        <authorList>
            <person name="Li T."/>
            <person name="Hu X."/>
            <person name="Zhang T."/>
            <person name="Song X."/>
            <person name="Zhang H."/>
            <person name="Dai N."/>
            <person name="Sheng W."/>
            <person name="Hou X."/>
            <person name="Wei L."/>
        </authorList>
    </citation>
    <scope>NUCLEOTIDE SEQUENCE</scope>
    <source>
        <strain evidence="1">G02</strain>
        <tissue evidence="1">Leaf</tissue>
    </source>
</reference>
<dbReference type="EMBL" id="JACGWJ010000017">
    <property type="protein sequence ID" value="KAL0355884.1"/>
    <property type="molecule type" value="Genomic_DNA"/>
</dbReference>
<dbReference type="PANTHER" id="PTHR33116:SF86">
    <property type="entry name" value="REVERSE TRANSCRIPTASE DOMAIN-CONTAINING PROTEIN"/>
    <property type="match status" value="1"/>
</dbReference>
<organism evidence="1">
    <name type="scientific">Sesamum radiatum</name>
    <name type="common">Black benniseed</name>
    <dbReference type="NCBI Taxonomy" id="300843"/>
    <lineage>
        <taxon>Eukaryota</taxon>
        <taxon>Viridiplantae</taxon>
        <taxon>Streptophyta</taxon>
        <taxon>Embryophyta</taxon>
        <taxon>Tracheophyta</taxon>
        <taxon>Spermatophyta</taxon>
        <taxon>Magnoliopsida</taxon>
        <taxon>eudicotyledons</taxon>
        <taxon>Gunneridae</taxon>
        <taxon>Pentapetalae</taxon>
        <taxon>asterids</taxon>
        <taxon>lamiids</taxon>
        <taxon>Lamiales</taxon>
        <taxon>Pedaliaceae</taxon>
        <taxon>Sesamum</taxon>
    </lineage>
</organism>
<protein>
    <recommendedName>
        <fullName evidence="2">Reverse transcriptase domain-containing protein</fullName>
    </recommendedName>
</protein>
<gene>
    <name evidence="1" type="ORF">Sradi_4035300</name>
</gene>
<evidence type="ECO:0008006" key="2">
    <source>
        <dbReference type="Google" id="ProtNLM"/>
    </source>
</evidence>
<accession>A0AAW2PLW3</accession>
<dbReference type="PANTHER" id="PTHR33116">
    <property type="entry name" value="REVERSE TRANSCRIPTASE ZINC-BINDING DOMAIN-CONTAINING PROTEIN-RELATED-RELATED"/>
    <property type="match status" value="1"/>
</dbReference>
<proteinExistence type="predicted"/>
<evidence type="ECO:0000313" key="1">
    <source>
        <dbReference type="EMBL" id="KAL0355884.1"/>
    </source>
</evidence>
<dbReference type="AlphaFoldDB" id="A0AAW2PLW3"/>
<reference evidence="1" key="2">
    <citation type="journal article" date="2024" name="Plant">
        <title>Genomic evolution and insights into agronomic trait innovations of Sesamum species.</title>
        <authorList>
            <person name="Miao H."/>
            <person name="Wang L."/>
            <person name="Qu L."/>
            <person name="Liu H."/>
            <person name="Sun Y."/>
            <person name="Le M."/>
            <person name="Wang Q."/>
            <person name="Wei S."/>
            <person name="Zheng Y."/>
            <person name="Lin W."/>
            <person name="Duan Y."/>
            <person name="Cao H."/>
            <person name="Xiong S."/>
            <person name="Wang X."/>
            <person name="Wei L."/>
            <person name="Li C."/>
            <person name="Ma Q."/>
            <person name="Ju M."/>
            <person name="Zhao R."/>
            <person name="Li G."/>
            <person name="Mu C."/>
            <person name="Tian Q."/>
            <person name="Mei H."/>
            <person name="Zhang T."/>
            <person name="Gao T."/>
            <person name="Zhang H."/>
        </authorList>
    </citation>
    <scope>NUCLEOTIDE SEQUENCE</scope>
    <source>
        <strain evidence="1">G02</strain>
    </source>
</reference>
<name>A0AAW2PLW3_SESRA</name>
<comment type="caution">
    <text evidence="1">The sequence shown here is derived from an EMBL/GenBank/DDBJ whole genome shotgun (WGS) entry which is preliminary data.</text>
</comment>
<sequence length="151" mass="17449">MANGARRFSHFSFDDDSLVFDKATKEVLRGIWNILRIYEGALGHMVNFDKSKLVLNPNVPIETRDGMTRILNVRLCLKLEKYLGMLTVVVRLKIEVFQGIRARFGKSLLGWIEKCLSKVGKEVLIKVVLQSSYITMSCFRLPDTYYENFNH</sequence>